<reference evidence="3 4" key="1">
    <citation type="submission" date="2018-08" db="EMBL/GenBank/DDBJ databases">
        <title>A genome reference for cultivated species of the human gut microbiota.</title>
        <authorList>
            <person name="Zou Y."/>
            <person name="Xue W."/>
            <person name="Luo G."/>
        </authorList>
    </citation>
    <scope>NUCLEOTIDE SEQUENCE [LARGE SCALE GENOMIC DNA]</scope>
    <source>
        <strain evidence="2 4">AF39-4</strain>
        <strain evidence="1 3">AM22-9LB</strain>
    </source>
</reference>
<evidence type="ECO:0000313" key="3">
    <source>
        <dbReference type="Proteomes" id="UP000284220"/>
    </source>
</evidence>
<organism evidence="1 3">
    <name type="scientific">Blautia obeum</name>
    <dbReference type="NCBI Taxonomy" id="40520"/>
    <lineage>
        <taxon>Bacteria</taxon>
        <taxon>Bacillati</taxon>
        <taxon>Bacillota</taxon>
        <taxon>Clostridia</taxon>
        <taxon>Lachnospirales</taxon>
        <taxon>Lachnospiraceae</taxon>
        <taxon>Blautia</taxon>
    </lineage>
</organism>
<accession>A0A414SFD6</accession>
<evidence type="ECO:0000313" key="2">
    <source>
        <dbReference type="EMBL" id="RHK95693.1"/>
    </source>
</evidence>
<dbReference type="EMBL" id="QRHZ01000003">
    <property type="protein sequence ID" value="RHG17865.1"/>
    <property type="molecule type" value="Genomic_DNA"/>
</dbReference>
<protein>
    <submittedName>
        <fullName evidence="1">Uncharacterized protein</fullName>
    </submittedName>
</protein>
<proteinExistence type="predicted"/>
<dbReference type="Proteomes" id="UP000284220">
    <property type="component" value="Unassembled WGS sequence"/>
</dbReference>
<gene>
    <name evidence="2" type="ORF">DW040_07635</name>
    <name evidence="1" type="ORF">DW272_07500</name>
</gene>
<dbReference type="AlphaFoldDB" id="A0A414SFD6"/>
<evidence type="ECO:0000313" key="4">
    <source>
        <dbReference type="Proteomes" id="UP000284267"/>
    </source>
</evidence>
<dbReference type="Proteomes" id="UP000284267">
    <property type="component" value="Unassembled WGS sequence"/>
</dbReference>
<dbReference type="RefSeq" id="WP_117638814.1">
    <property type="nucleotide sequence ID" value="NZ_CABJDZ010000003.1"/>
</dbReference>
<comment type="caution">
    <text evidence="1">The sequence shown here is derived from an EMBL/GenBank/DDBJ whole genome shotgun (WGS) entry which is preliminary data.</text>
</comment>
<name>A0A414SFD6_9FIRM</name>
<dbReference type="EMBL" id="QROE01000003">
    <property type="protein sequence ID" value="RHK95693.1"/>
    <property type="molecule type" value="Genomic_DNA"/>
</dbReference>
<evidence type="ECO:0000313" key="1">
    <source>
        <dbReference type="EMBL" id="RHG17865.1"/>
    </source>
</evidence>
<sequence>MSTYFEEQQANREKAKRSFNEFLNCFMEADSEFRGVIGKDIITLMALKANTDEEFNKSFNDAFELMKMLSELRFNVAERL</sequence>